<dbReference type="OrthoDB" id="9791366at2"/>
<feature type="domain" description="AB hydrolase-1" evidence="1">
    <location>
        <begin position="29"/>
        <end position="277"/>
    </location>
</feature>
<dbReference type="InterPro" id="IPR000073">
    <property type="entry name" value="AB_hydrolase_1"/>
</dbReference>
<sequence>MQSRYYQADDGLNLHYLYLPHDNNETCCLLLHGFTNDAHIFDGLSTRLNHHYPVISVDFRGHGDSDWDPNETYSHSQLAIDVIALIRAQPFKKWHIIGHSLGARVAMLMIARHQFQPLSFVCADTGPDVRAAGVKKVRQDAENTPRFFSDHASFQQYLADIYLFAEPERVQKMAEHGLKWHNEQWTPKTDPAFSTALWNPESNKGNASDLKAPLNEELWGALRKIQCPSLILRGQASAILGRQTAEKMAYETLPAGELDTVSRAGHALMVDNPAEFEEKVSAFIKKRFTRNG</sequence>
<accession>A0A5S9PA14</accession>
<name>A0A5S9PA14_9GAMM</name>
<proteinExistence type="predicted"/>
<dbReference type="GO" id="GO:0016020">
    <property type="term" value="C:membrane"/>
    <property type="evidence" value="ECO:0007669"/>
    <property type="project" value="TreeGrafter"/>
</dbReference>
<evidence type="ECO:0000313" key="2">
    <source>
        <dbReference type="EMBL" id="CAA0100428.1"/>
    </source>
</evidence>
<dbReference type="GO" id="GO:0047372">
    <property type="term" value="F:monoacylglycerol lipase activity"/>
    <property type="evidence" value="ECO:0007669"/>
    <property type="project" value="TreeGrafter"/>
</dbReference>
<dbReference type="GO" id="GO:0046464">
    <property type="term" value="P:acylglycerol catabolic process"/>
    <property type="evidence" value="ECO:0007669"/>
    <property type="project" value="TreeGrafter"/>
</dbReference>
<dbReference type="EMBL" id="CACSII010000008">
    <property type="protein sequence ID" value="CAA0100428.1"/>
    <property type="molecule type" value="Genomic_DNA"/>
</dbReference>
<organism evidence="2 3">
    <name type="scientific">BD1-7 clade bacterium</name>
    <dbReference type="NCBI Taxonomy" id="2029982"/>
    <lineage>
        <taxon>Bacteria</taxon>
        <taxon>Pseudomonadati</taxon>
        <taxon>Pseudomonadota</taxon>
        <taxon>Gammaproteobacteria</taxon>
        <taxon>Cellvibrionales</taxon>
        <taxon>Spongiibacteraceae</taxon>
        <taxon>BD1-7 clade</taxon>
    </lineage>
</organism>
<dbReference type="Pfam" id="PF12697">
    <property type="entry name" value="Abhydrolase_6"/>
    <property type="match status" value="1"/>
</dbReference>
<dbReference type="PANTHER" id="PTHR43798">
    <property type="entry name" value="MONOACYLGLYCEROL LIPASE"/>
    <property type="match status" value="1"/>
</dbReference>
<dbReference type="InterPro" id="IPR050266">
    <property type="entry name" value="AB_hydrolase_sf"/>
</dbReference>
<evidence type="ECO:0000313" key="3">
    <source>
        <dbReference type="Proteomes" id="UP000434580"/>
    </source>
</evidence>
<gene>
    <name evidence="2" type="ORF">DPBNPPHM_03793</name>
</gene>
<dbReference type="GO" id="GO:0047411">
    <property type="term" value="F:2-(acetamidomethylene)succinate hydrolase activity"/>
    <property type="evidence" value="ECO:0007669"/>
    <property type="project" value="UniProtKB-EC"/>
</dbReference>
<evidence type="ECO:0000259" key="1">
    <source>
        <dbReference type="Pfam" id="PF12697"/>
    </source>
</evidence>
<dbReference type="PANTHER" id="PTHR43798:SF33">
    <property type="entry name" value="HYDROLASE, PUTATIVE (AFU_ORTHOLOGUE AFUA_2G14860)-RELATED"/>
    <property type="match status" value="1"/>
</dbReference>
<reference evidence="2 3" key="1">
    <citation type="submission" date="2019-11" db="EMBL/GenBank/DDBJ databases">
        <authorList>
            <person name="Holert J."/>
        </authorList>
    </citation>
    <scope>NUCLEOTIDE SEQUENCE [LARGE SCALE GENOMIC DNA]</scope>
    <source>
        <strain evidence="2">BC5_2</strain>
    </source>
</reference>
<dbReference type="InterPro" id="IPR029058">
    <property type="entry name" value="AB_hydrolase_fold"/>
</dbReference>
<dbReference type="EC" id="3.5.1.29" evidence="2"/>
<dbReference type="AlphaFoldDB" id="A0A5S9PA14"/>
<dbReference type="Proteomes" id="UP000434580">
    <property type="component" value="Unassembled WGS sequence"/>
</dbReference>
<keyword evidence="2" id="KW-0378">Hydrolase</keyword>
<protein>
    <submittedName>
        <fullName evidence="2">2-(Acetamidomethylene)succinate hydrolase</fullName>
        <ecNumber evidence="2">3.5.1.29</ecNumber>
    </submittedName>
</protein>
<dbReference type="SUPFAM" id="SSF53474">
    <property type="entry name" value="alpha/beta-Hydrolases"/>
    <property type="match status" value="1"/>
</dbReference>
<dbReference type="Gene3D" id="3.40.50.1820">
    <property type="entry name" value="alpha/beta hydrolase"/>
    <property type="match status" value="1"/>
</dbReference>